<evidence type="ECO:0000313" key="2">
    <source>
        <dbReference type="Proteomes" id="UP000736672"/>
    </source>
</evidence>
<proteinExistence type="predicted"/>
<dbReference type="OrthoDB" id="4996232at2759"/>
<dbReference type="Proteomes" id="UP000736672">
    <property type="component" value="Unassembled WGS sequence"/>
</dbReference>
<name>A0A9P9G5A3_FUSSL</name>
<dbReference type="AlphaFoldDB" id="A0A9P9G5A3"/>
<sequence length="105" mass="11786">MSTFKEAISMRDGQYPTMYTGQYAYMAKTSLPQSDYDSLMKAGEEAYKILRQSGLPIDHTGEQVWPSGAERLNAQVRAKHRATPKVSDGFKRFVEHARTAIANAK</sequence>
<accession>A0A9P9G5A3</accession>
<dbReference type="EMBL" id="JAGTJS010000028">
    <property type="protein sequence ID" value="KAH7232626.1"/>
    <property type="molecule type" value="Genomic_DNA"/>
</dbReference>
<gene>
    <name evidence="1" type="ORF">B0J15DRAFT_472146</name>
</gene>
<evidence type="ECO:0000313" key="1">
    <source>
        <dbReference type="EMBL" id="KAH7232626.1"/>
    </source>
</evidence>
<organism evidence="1 2">
    <name type="scientific">Fusarium solani</name>
    <name type="common">Filamentous fungus</name>
    <dbReference type="NCBI Taxonomy" id="169388"/>
    <lineage>
        <taxon>Eukaryota</taxon>
        <taxon>Fungi</taxon>
        <taxon>Dikarya</taxon>
        <taxon>Ascomycota</taxon>
        <taxon>Pezizomycotina</taxon>
        <taxon>Sordariomycetes</taxon>
        <taxon>Hypocreomycetidae</taxon>
        <taxon>Hypocreales</taxon>
        <taxon>Nectriaceae</taxon>
        <taxon>Fusarium</taxon>
        <taxon>Fusarium solani species complex</taxon>
    </lineage>
</organism>
<protein>
    <submittedName>
        <fullName evidence="1">Uncharacterized protein</fullName>
    </submittedName>
</protein>
<comment type="caution">
    <text evidence="1">The sequence shown here is derived from an EMBL/GenBank/DDBJ whole genome shotgun (WGS) entry which is preliminary data.</text>
</comment>
<keyword evidence="2" id="KW-1185">Reference proteome</keyword>
<reference evidence="1" key="1">
    <citation type="journal article" date="2021" name="Nat. Commun.">
        <title>Genetic determinants of endophytism in the Arabidopsis root mycobiome.</title>
        <authorList>
            <person name="Mesny F."/>
            <person name="Miyauchi S."/>
            <person name="Thiergart T."/>
            <person name="Pickel B."/>
            <person name="Atanasova L."/>
            <person name="Karlsson M."/>
            <person name="Huettel B."/>
            <person name="Barry K.W."/>
            <person name="Haridas S."/>
            <person name="Chen C."/>
            <person name="Bauer D."/>
            <person name="Andreopoulos W."/>
            <person name="Pangilinan J."/>
            <person name="LaButti K."/>
            <person name="Riley R."/>
            <person name="Lipzen A."/>
            <person name="Clum A."/>
            <person name="Drula E."/>
            <person name="Henrissat B."/>
            <person name="Kohler A."/>
            <person name="Grigoriev I.V."/>
            <person name="Martin F.M."/>
            <person name="Hacquard S."/>
        </authorList>
    </citation>
    <scope>NUCLEOTIDE SEQUENCE</scope>
    <source>
        <strain evidence="1">FSSC 5 MPI-SDFR-AT-0091</strain>
    </source>
</reference>